<dbReference type="HAMAP" id="MF_00098">
    <property type="entry name" value="Met_tRNA_synth_type1"/>
    <property type="match status" value="1"/>
</dbReference>
<evidence type="ECO:0000256" key="1">
    <source>
        <dbReference type="ARBA" id="ARBA00003314"/>
    </source>
</evidence>
<dbReference type="EMBL" id="CP029161">
    <property type="protein sequence ID" value="AWH90654.1"/>
    <property type="molecule type" value="Genomic_DNA"/>
</dbReference>
<dbReference type="InterPro" id="IPR014758">
    <property type="entry name" value="Met-tRNA_synth"/>
</dbReference>
<evidence type="ECO:0000256" key="8">
    <source>
        <dbReference type="ARBA" id="ARBA00022840"/>
    </source>
</evidence>
<dbReference type="InterPro" id="IPR009080">
    <property type="entry name" value="tRNAsynth_Ia_anticodon-bd"/>
</dbReference>
<name>A0A2U8DHG2_9GAMM</name>
<evidence type="ECO:0000256" key="4">
    <source>
        <dbReference type="ARBA" id="ARBA00022490"/>
    </source>
</evidence>
<accession>A0A2U8DHG2</accession>
<evidence type="ECO:0000256" key="11">
    <source>
        <dbReference type="ARBA" id="ARBA00047364"/>
    </source>
</evidence>
<dbReference type="NCBIfam" id="NF001100">
    <property type="entry name" value="PRK00133.1"/>
    <property type="match status" value="1"/>
</dbReference>
<dbReference type="Gene3D" id="2.20.28.20">
    <property type="entry name" value="Methionyl-tRNA synthetase, Zn-domain"/>
    <property type="match status" value="1"/>
</dbReference>
<comment type="cofactor">
    <cofactor evidence="12">
        <name>Zn(2+)</name>
        <dbReference type="ChEBI" id="CHEBI:29105"/>
    </cofactor>
    <text evidence="12">Binds 1 zinc ion per subunit.</text>
</comment>
<dbReference type="Gene3D" id="1.10.730.10">
    <property type="entry name" value="Isoleucyl-tRNA Synthetase, Domain 1"/>
    <property type="match status" value="1"/>
</dbReference>
<evidence type="ECO:0000256" key="10">
    <source>
        <dbReference type="ARBA" id="ARBA00023146"/>
    </source>
</evidence>
<feature type="binding site" evidence="12">
    <location>
        <position position="159"/>
    </location>
    <ligand>
        <name>Zn(2+)</name>
        <dbReference type="ChEBI" id="CHEBI:29105"/>
    </ligand>
</feature>
<evidence type="ECO:0000313" key="14">
    <source>
        <dbReference type="EMBL" id="AWH90654.1"/>
    </source>
</evidence>
<dbReference type="SUPFAM" id="SSF57770">
    <property type="entry name" value="Methionyl-tRNA synthetase (MetRS), Zn-domain"/>
    <property type="match status" value="1"/>
</dbReference>
<dbReference type="OrthoDB" id="9810191at2"/>
<dbReference type="AlphaFoldDB" id="A0A2U8DHG2"/>
<feature type="domain" description="Methionyl/Leucyl tRNA synthetase" evidence="13">
    <location>
        <begin position="8"/>
        <end position="396"/>
    </location>
</feature>
<keyword evidence="12" id="KW-0479">Metal-binding</keyword>
<evidence type="ECO:0000256" key="9">
    <source>
        <dbReference type="ARBA" id="ARBA00022917"/>
    </source>
</evidence>
<feature type="short sequence motif" description="'KMSKS' region" evidence="12">
    <location>
        <begin position="332"/>
        <end position="336"/>
    </location>
</feature>
<evidence type="ECO:0000256" key="2">
    <source>
        <dbReference type="ARBA" id="ARBA00004496"/>
    </source>
</evidence>
<dbReference type="EC" id="6.1.1.10" evidence="12"/>
<proteinExistence type="inferred from homology"/>
<dbReference type="SUPFAM" id="SSF52374">
    <property type="entry name" value="Nucleotidylyl transferase"/>
    <property type="match status" value="1"/>
</dbReference>
<keyword evidence="6 12" id="KW-0547">Nucleotide-binding</keyword>
<dbReference type="InterPro" id="IPR001412">
    <property type="entry name" value="aa-tRNA-synth_I_CS"/>
</dbReference>
<evidence type="ECO:0000256" key="6">
    <source>
        <dbReference type="ARBA" id="ARBA00022741"/>
    </source>
</evidence>
<feature type="binding site" evidence="12">
    <location>
        <position position="149"/>
    </location>
    <ligand>
        <name>Zn(2+)</name>
        <dbReference type="ChEBI" id="CHEBI:29105"/>
    </ligand>
</feature>
<dbReference type="FunFam" id="2.20.28.20:FF:000001">
    <property type="entry name" value="Methionine--tRNA ligase"/>
    <property type="match status" value="1"/>
</dbReference>
<dbReference type="PANTHER" id="PTHR45765:SF1">
    <property type="entry name" value="METHIONINE--TRNA LIGASE, CYTOPLASMIC"/>
    <property type="match status" value="1"/>
</dbReference>
<dbReference type="GO" id="GO:0005829">
    <property type="term" value="C:cytosol"/>
    <property type="evidence" value="ECO:0007669"/>
    <property type="project" value="TreeGrafter"/>
</dbReference>
<keyword evidence="4 12" id="KW-0963">Cytoplasm</keyword>
<evidence type="ECO:0000256" key="3">
    <source>
        <dbReference type="ARBA" id="ARBA00008258"/>
    </source>
</evidence>
<evidence type="ECO:0000256" key="12">
    <source>
        <dbReference type="HAMAP-Rule" id="MF_00098"/>
    </source>
</evidence>
<dbReference type="GO" id="GO:0006431">
    <property type="term" value="P:methionyl-tRNA aminoacylation"/>
    <property type="evidence" value="ECO:0007669"/>
    <property type="project" value="UniProtKB-UniRule"/>
</dbReference>
<keyword evidence="5 12" id="KW-0436">Ligase</keyword>
<dbReference type="PANTHER" id="PTHR45765">
    <property type="entry name" value="METHIONINE--TRNA LIGASE"/>
    <property type="match status" value="1"/>
</dbReference>
<comment type="similarity">
    <text evidence="3 12">Belongs to the class-I aminoacyl-tRNA synthetase family. MetG type 1 subfamily.</text>
</comment>
<organism evidence="14 15">
    <name type="scientific">Buchnera aphidicola</name>
    <name type="common">Melanaphis sacchari</name>
    <dbReference type="NCBI Taxonomy" id="2173854"/>
    <lineage>
        <taxon>Bacteria</taxon>
        <taxon>Pseudomonadati</taxon>
        <taxon>Pseudomonadota</taxon>
        <taxon>Gammaproteobacteria</taxon>
        <taxon>Enterobacterales</taxon>
        <taxon>Erwiniaceae</taxon>
        <taxon>Buchnera</taxon>
    </lineage>
</organism>
<feature type="binding site" evidence="12">
    <location>
        <position position="162"/>
    </location>
    <ligand>
        <name>Zn(2+)</name>
        <dbReference type="ChEBI" id="CHEBI:29105"/>
    </ligand>
</feature>
<comment type="subcellular location">
    <subcellularLocation>
        <location evidence="2 12">Cytoplasm</location>
    </subcellularLocation>
</comment>
<keyword evidence="8 12" id="KW-0067">ATP-binding</keyword>
<evidence type="ECO:0000313" key="15">
    <source>
        <dbReference type="Proteomes" id="UP000244884"/>
    </source>
</evidence>
<dbReference type="RefSeq" id="WP_158341430.1">
    <property type="nucleotide sequence ID" value="NZ_CP029161.1"/>
</dbReference>
<dbReference type="GO" id="GO:0005524">
    <property type="term" value="F:ATP binding"/>
    <property type="evidence" value="ECO:0007669"/>
    <property type="project" value="UniProtKB-UniRule"/>
</dbReference>
<comment type="catalytic activity">
    <reaction evidence="11 12">
        <text>tRNA(Met) + L-methionine + ATP = L-methionyl-tRNA(Met) + AMP + diphosphate</text>
        <dbReference type="Rhea" id="RHEA:13481"/>
        <dbReference type="Rhea" id="RHEA-COMP:9667"/>
        <dbReference type="Rhea" id="RHEA-COMP:9698"/>
        <dbReference type="ChEBI" id="CHEBI:30616"/>
        <dbReference type="ChEBI" id="CHEBI:33019"/>
        <dbReference type="ChEBI" id="CHEBI:57844"/>
        <dbReference type="ChEBI" id="CHEBI:78442"/>
        <dbReference type="ChEBI" id="CHEBI:78530"/>
        <dbReference type="ChEBI" id="CHEBI:456215"/>
        <dbReference type="EC" id="6.1.1.10"/>
    </reaction>
</comment>
<dbReference type="InterPro" id="IPR014729">
    <property type="entry name" value="Rossmann-like_a/b/a_fold"/>
</dbReference>
<sequence>MSHAFRKILVTCALPYANGSIHIGHMLEHIQADIWVRYQRMRNNEVWFVSADDSHGTAIILKAQSLGISPKKLIKKIQEEHKKDFLNFNIFHDNYHTTHSVENLFLLRKIFLSLTKKKLVFKKRIFQFYDNIKNIFLPDRFIKGICPLCSAKDQYGDHCEICSSTYEPVDLINPVSVISGATPVLKSTKHLYFNLPIFSDMLNSWIHSGVLSKSVVKKTEEWLKIGLKEWGISRDAPYFGFKVPNFSNKYFYVWLDAPIGYMSAFKNLCYKNKNINFEEFWNQDSQCEIYHFIGKDIIYFHTLFWPAILESSSFRKPSGIFVHGHLTVNGSKLSKSRGLLIKSSDWIKFFDSDSLRYYYASKLTNNINDIEMNVDDFIYKINNDIVNKLVNLASRTSVFIYKYFDGFLSNELENYKLYKNFVNSKKSIEEFFENRNFNLVVRECMKLLDVANQYINKKKPWKINVKNGNTNTVHMICTMGINLFRIIIIFLKPIIPVLAKKSELFLMSKLTWKNIEKPLLSHKINKFHKLYERINAKEFLNYINKY</sequence>
<keyword evidence="10 12" id="KW-0030">Aminoacyl-tRNA synthetase</keyword>
<evidence type="ECO:0000256" key="5">
    <source>
        <dbReference type="ARBA" id="ARBA00022598"/>
    </source>
</evidence>
<dbReference type="InterPro" id="IPR029038">
    <property type="entry name" value="MetRS_Zn"/>
</dbReference>
<dbReference type="Proteomes" id="UP000244884">
    <property type="component" value="Chromosome"/>
</dbReference>
<comment type="subunit">
    <text evidence="12">Monomer.</text>
</comment>
<gene>
    <name evidence="12" type="primary">metG</name>
    <name evidence="14" type="ORF">DD681_02500</name>
</gene>
<reference evidence="14 15" key="1">
    <citation type="submission" date="2018-04" db="EMBL/GenBank/DDBJ databases">
        <title>Genome sequence of Buchnera aphidicola from Melaphis sacchari.</title>
        <authorList>
            <person name="Geib S.M."/>
            <person name="Palmer N.A."/>
            <person name="Sattler S.E."/>
            <person name="Sarath G."/>
        </authorList>
    </citation>
    <scope>NUCLEOTIDE SEQUENCE [LARGE SCALE GENOMIC DNA]</scope>
    <source>
        <strain evidence="14 15">LSU</strain>
    </source>
</reference>
<evidence type="ECO:0000256" key="7">
    <source>
        <dbReference type="ARBA" id="ARBA00022833"/>
    </source>
</evidence>
<evidence type="ECO:0000259" key="13">
    <source>
        <dbReference type="Pfam" id="PF09334"/>
    </source>
</evidence>
<feature type="binding site" evidence="12">
    <location>
        <position position="146"/>
    </location>
    <ligand>
        <name>Zn(2+)</name>
        <dbReference type="ChEBI" id="CHEBI:29105"/>
    </ligand>
</feature>
<dbReference type="GO" id="GO:0004825">
    <property type="term" value="F:methionine-tRNA ligase activity"/>
    <property type="evidence" value="ECO:0007669"/>
    <property type="project" value="UniProtKB-UniRule"/>
</dbReference>
<dbReference type="PRINTS" id="PR01041">
    <property type="entry name" value="TRNASYNTHMET"/>
</dbReference>
<keyword evidence="7 12" id="KW-0862">Zinc</keyword>
<protein>
    <recommendedName>
        <fullName evidence="12">Methionine--tRNA ligase</fullName>
        <ecNumber evidence="12">6.1.1.10</ecNumber>
    </recommendedName>
    <alternativeName>
        <fullName evidence="12">Methionyl-tRNA synthetase</fullName>
        <shortName evidence="12">MetRS</shortName>
    </alternativeName>
</protein>
<dbReference type="PROSITE" id="PS00178">
    <property type="entry name" value="AA_TRNA_LIGASE_I"/>
    <property type="match status" value="1"/>
</dbReference>
<dbReference type="InterPro" id="IPR015413">
    <property type="entry name" value="Methionyl/Leucyl_tRNA_Synth"/>
</dbReference>
<dbReference type="NCBIfam" id="TIGR00398">
    <property type="entry name" value="metG"/>
    <property type="match status" value="1"/>
</dbReference>
<dbReference type="InterPro" id="IPR033911">
    <property type="entry name" value="MetRS_core"/>
</dbReference>
<dbReference type="Gene3D" id="3.40.50.620">
    <property type="entry name" value="HUPs"/>
    <property type="match status" value="1"/>
</dbReference>
<dbReference type="GO" id="GO:0046872">
    <property type="term" value="F:metal ion binding"/>
    <property type="evidence" value="ECO:0007669"/>
    <property type="project" value="UniProtKB-KW"/>
</dbReference>
<feature type="short sequence motif" description="'HIGH' region" evidence="12">
    <location>
        <begin position="15"/>
        <end position="25"/>
    </location>
</feature>
<dbReference type="InterPro" id="IPR023458">
    <property type="entry name" value="Met-tRNA_ligase_1"/>
</dbReference>
<comment type="function">
    <text evidence="1 12">Is required not only for elongation of protein synthesis but also for the initiation of all mRNA translation through initiator tRNA(fMet) aminoacylation.</text>
</comment>
<dbReference type="Pfam" id="PF09334">
    <property type="entry name" value="tRNA-synt_1g"/>
    <property type="match status" value="1"/>
</dbReference>
<keyword evidence="9 12" id="KW-0648">Protein biosynthesis</keyword>
<dbReference type="SUPFAM" id="SSF47323">
    <property type="entry name" value="Anticodon-binding domain of a subclass of class I aminoacyl-tRNA synthetases"/>
    <property type="match status" value="1"/>
</dbReference>
<feature type="binding site" evidence="12">
    <location>
        <position position="335"/>
    </location>
    <ligand>
        <name>ATP</name>
        <dbReference type="ChEBI" id="CHEBI:30616"/>
    </ligand>
</feature>